<evidence type="ECO:0000256" key="6">
    <source>
        <dbReference type="SAM" id="SignalP"/>
    </source>
</evidence>
<feature type="domain" description="EGF-like" evidence="7">
    <location>
        <begin position="147"/>
        <end position="188"/>
    </location>
</feature>
<feature type="disulfide bond" evidence="5">
    <location>
        <begin position="89"/>
        <end position="98"/>
    </location>
</feature>
<accession>A0A8X6XGH0</accession>
<dbReference type="InterPro" id="IPR049883">
    <property type="entry name" value="NOTCH1_EGF-like"/>
</dbReference>
<feature type="domain" description="EGF-like" evidence="7">
    <location>
        <begin position="347"/>
        <end position="385"/>
    </location>
</feature>
<protein>
    <recommendedName>
        <fullName evidence="7">EGF-like domain-containing protein</fullName>
    </recommendedName>
</protein>
<dbReference type="SUPFAM" id="SSF57196">
    <property type="entry name" value="EGF/Laminin"/>
    <property type="match status" value="1"/>
</dbReference>
<evidence type="ECO:0000256" key="2">
    <source>
        <dbReference type="ARBA" id="ARBA00022729"/>
    </source>
</evidence>
<keyword evidence="2 6" id="KW-0732">Signal</keyword>
<feature type="disulfide bond" evidence="5">
    <location>
        <begin position="178"/>
        <end position="187"/>
    </location>
</feature>
<evidence type="ECO:0000256" key="1">
    <source>
        <dbReference type="ARBA" id="ARBA00022536"/>
    </source>
</evidence>
<dbReference type="Pfam" id="PF07645">
    <property type="entry name" value="EGF_CA"/>
    <property type="match status" value="1"/>
</dbReference>
<evidence type="ECO:0000256" key="5">
    <source>
        <dbReference type="PROSITE-ProRule" id="PRU00076"/>
    </source>
</evidence>
<dbReference type="EMBL" id="BMAV01009135">
    <property type="protein sequence ID" value="GFY53180.1"/>
    <property type="molecule type" value="Genomic_DNA"/>
</dbReference>
<comment type="caution">
    <text evidence="5">Lacks conserved residue(s) required for the propagation of feature annotation.</text>
</comment>
<keyword evidence="1 5" id="KW-0245">EGF-like domain</keyword>
<dbReference type="GO" id="GO:0005509">
    <property type="term" value="F:calcium ion binding"/>
    <property type="evidence" value="ECO:0007669"/>
    <property type="project" value="InterPro"/>
</dbReference>
<dbReference type="PROSITE" id="PS00010">
    <property type="entry name" value="ASX_HYDROXYL"/>
    <property type="match status" value="1"/>
</dbReference>
<proteinExistence type="predicted"/>
<dbReference type="Proteomes" id="UP000886998">
    <property type="component" value="Unassembled WGS sequence"/>
</dbReference>
<dbReference type="SMART" id="SM00181">
    <property type="entry name" value="EGF"/>
    <property type="match status" value="6"/>
</dbReference>
<feature type="chain" id="PRO_5036463364" description="EGF-like domain-containing protein" evidence="6">
    <location>
        <begin position="29"/>
        <end position="560"/>
    </location>
</feature>
<evidence type="ECO:0000313" key="9">
    <source>
        <dbReference type="Proteomes" id="UP000886998"/>
    </source>
</evidence>
<dbReference type="InterPro" id="IPR001881">
    <property type="entry name" value="EGF-like_Ca-bd_dom"/>
</dbReference>
<comment type="caution">
    <text evidence="8">The sequence shown here is derived from an EMBL/GenBank/DDBJ whole genome shotgun (WGS) entry which is preliminary data.</text>
</comment>
<evidence type="ECO:0000313" key="8">
    <source>
        <dbReference type="EMBL" id="GFY53180.1"/>
    </source>
</evidence>
<dbReference type="Gene3D" id="2.10.25.10">
    <property type="entry name" value="Laminin"/>
    <property type="match status" value="1"/>
</dbReference>
<dbReference type="PROSITE" id="PS01187">
    <property type="entry name" value="EGF_CA"/>
    <property type="match status" value="1"/>
</dbReference>
<dbReference type="PROSITE" id="PS50026">
    <property type="entry name" value="EGF_3"/>
    <property type="match status" value="3"/>
</dbReference>
<evidence type="ECO:0000256" key="3">
    <source>
        <dbReference type="ARBA" id="ARBA00022737"/>
    </source>
</evidence>
<evidence type="ECO:0000256" key="4">
    <source>
        <dbReference type="ARBA" id="ARBA00023157"/>
    </source>
</evidence>
<dbReference type="InterPro" id="IPR000152">
    <property type="entry name" value="EGF-type_Asp/Asn_hydroxyl_site"/>
</dbReference>
<dbReference type="OrthoDB" id="6437383at2759"/>
<feature type="signal peptide" evidence="6">
    <location>
        <begin position="1"/>
        <end position="28"/>
    </location>
</feature>
<gene>
    <name evidence="8" type="primary">AVEN_32802_1</name>
    <name evidence="8" type="ORF">TNIN_384701</name>
</gene>
<organism evidence="8 9">
    <name type="scientific">Trichonephila inaurata madagascariensis</name>
    <dbReference type="NCBI Taxonomy" id="2747483"/>
    <lineage>
        <taxon>Eukaryota</taxon>
        <taxon>Metazoa</taxon>
        <taxon>Ecdysozoa</taxon>
        <taxon>Arthropoda</taxon>
        <taxon>Chelicerata</taxon>
        <taxon>Arachnida</taxon>
        <taxon>Araneae</taxon>
        <taxon>Araneomorphae</taxon>
        <taxon>Entelegynae</taxon>
        <taxon>Araneoidea</taxon>
        <taxon>Nephilidae</taxon>
        <taxon>Trichonephila</taxon>
        <taxon>Trichonephila inaurata</taxon>
    </lineage>
</organism>
<dbReference type="InterPro" id="IPR000742">
    <property type="entry name" value="EGF"/>
</dbReference>
<keyword evidence="9" id="KW-1185">Reference proteome</keyword>
<dbReference type="InterPro" id="IPR018097">
    <property type="entry name" value="EGF_Ca-bd_CS"/>
</dbReference>
<dbReference type="PROSITE" id="PS00022">
    <property type="entry name" value="EGF_1"/>
    <property type="match status" value="2"/>
</dbReference>
<dbReference type="FunFam" id="2.10.25.10:FF:000038">
    <property type="entry name" value="Fibrillin 2"/>
    <property type="match status" value="1"/>
</dbReference>
<keyword evidence="4 5" id="KW-1015">Disulfide bond</keyword>
<dbReference type="SMART" id="SM00179">
    <property type="entry name" value="EGF_CA"/>
    <property type="match status" value="1"/>
</dbReference>
<feature type="domain" description="EGF-like" evidence="7">
    <location>
        <begin position="61"/>
        <end position="99"/>
    </location>
</feature>
<evidence type="ECO:0000259" key="7">
    <source>
        <dbReference type="PROSITE" id="PS50026"/>
    </source>
</evidence>
<name>A0A8X6XGH0_9ARAC</name>
<keyword evidence="3" id="KW-0677">Repeat</keyword>
<sequence>MNKTTINITAFACLVLILLNVYTSGTLTDNLEEGNTVASLLNDLKGDIAALDVQESTLKEAVIQCINDVDCYNAGKCTELKDGLKVCECRNGTSGALCQNVDECVADPDKCGNGTDVQCVFDVIQEEAICKCDNASKQFDYYTETCMVPCKTFSNCAPNGYCFKNEKSKLSKYYFCRCKPGARGDFCEIIDQCQSKEVDCGSDPGVICALGKNGQAYCKCKDTKQGFDFDNKICKKCDCGQMAISCNFIKDGKKCSCKEKYIPRTSFYARYGQDTRCDECDCGEHGECSFEDDEKQCTCEEHYLLHSGKCEKCFCGPHGTCKFDDGDTEPICTCDYGYAVQDGICVNIDECFLGGTCVSATTLCVNTPGSYDCVCREGYYATAAVQGDTYMPMYNACYGKETQWKAAAITLAVILVIGRRTNFRNEFIQKKTEQQDCHILRLNKTNQTEYSSTSLGTLDGTIPVSLLPPPSCRKPITLVTYSNEVFQEYKIICFIDGSKLNGRVDLACVIYEERVENVTFQHRLRSECLVSQAQLLYINLAIKKIQESPSGRNSQLSYLH</sequence>
<reference evidence="8" key="1">
    <citation type="submission" date="2020-08" db="EMBL/GenBank/DDBJ databases">
        <title>Multicomponent nature underlies the extraordinary mechanical properties of spider dragline silk.</title>
        <authorList>
            <person name="Kono N."/>
            <person name="Nakamura H."/>
            <person name="Mori M."/>
            <person name="Yoshida Y."/>
            <person name="Ohtoshi R."/>
            <person name="Malay A.D."/>
            <person name="Moran D.A.P."/>
            <person name="Tomita M."/>
            <person name="Numata K."/>
            <person name="Arakawa K."/>
        </authorList>
    </citation>
    <scope>NUCLEOTIDE SEQUENCE</scope>
</reference>
<dbReference type="CDD" id="cd00054">
    <property type="entry name" value="EGF_CA"/>
    <property type="match status" value="1"/>
</dbReference>
<dbReference type="AlphaFoldDB" id="A0A8X6XGH0"/>